<evidence type="ECO:0000313" key="3">
    <source>
        <dbReference type="Proteomes" id="UP000037939"/>
    </source>
</evidence>
<feature type="transmembrane region" description="Helical" evidence="1">
    <location>
        <begin position="75"/>
        <end position="103"/>
    </location>
</feature>
<keyword evidence="1" id="KW-1133">Transmembrane helix</keyword>
<dbReference type="EMBL" id="LAQT01000008">
    <property type="protein sequence ID" value="KPC52962.1"/>
    <property type="molecule type" value="Genomic_DNA"/>
</dbReference>
<feature type="transmembrane region" description="Helical" evidence="1">
    <location>
        <begin position="12"/>
        <end position="36"/>
    </location>
</feature>
<dbReference type="AlphaFoldDB" id="A0A0N0GNM1"/>
<feature type="transmembrane region" description="Helical" evidence="1">
    <location>
        <begin position="42"/>
        <end position="63"/>
    </location>
</feature>
<evidence type="ECO:0000313" key="2">
    <source>
        <dbReference type="EMBL" id="KPC52962.1"/>
    </source>
</evidence>
<organism evidence="2 3">
    <name type="scientific">Amantichitinum ursilacus</name>
    <dbReference type="NCBI Taxonomy" id="857265"/>
    <lineage>
        <taxon>Bacteria</taxon>
        <taxon>Pseudomonadati</taxon>
        <taxon>Pseudomonadota</taxon>
        <taxon>Betaproteobacteria</taxon>
        <taxon>Neisseriales</taxon>
        <taxon>Chitinibacteraceae</taxon>
        <taxon>Amantichitinum</taxon>
    </lineage>
</organism>
<dbReference type="InterPro" id="IPR011990">
    <property type="entry name" value="TPR-like_helical_dom_sf"/>
</dbReference>
<dbReference type="SUPFAM" id="SSF48452">
    <property type="entry name" value="TPR-like"/>
    <property type="match status" value="1"/>
</dbReference>
<gene>
    <name evidence="2" type="ORF">WG78_10745</name>
</gene>
<keyword evidence="3" id="KW-1185">Reference proteome</keyword>
<reference evidence="2 3" key="1">
    <citation type="submission" date="2015-07" db="EMBL/GenBank/DDBJ databases">
        <title>Draft genome sequence of the Amantichitinum ursilacus IGB-41, a new chitin-degrading bacterium.</title>
        <authorList>
            <person name="Kirstahler P."/>
            <person name="Guenther M."/>
            <person name="Grumaz C."/>
            <person name="Rupp S."/>
            <person name="Zibek S."/>
            <person name="Sohn K."/>
        </authorList>
    </citation>
    <scope>NUCLEOTIDE SEQUENCE [LARGE SCALE GENOMIC DNA]</scope>
    <source>
        <strain evidence="2 3">IGB-41</strain>
    </source>
</reference>
<dbReference type="RefSeq" id="WP_053937801.1">
    <property type="nucleotide sequence ID" value="NZ_LAQT01000008.1"/>
</dbReference>
<dbReference type="Gene3D" id="1.25.40.1040">
    <property type="match status" value="1"/>
</dbReference>
<dbReference type="OrthoDB" id="5393896at2"/>
<accession>A0A0N0GNM1</accession>
<comment type="caution">
    <text evidence="2">The sequence shown here is derived from an EMBL/GenBank/DDBJ whole genome shotgun (WGS) entry which is preliminary data.</text>
</comment>
<dbReference type="Proteomes" id="UP000037939">
    <property type="component" value="Unassembled WGS sequence"/>
</dbReference>
<keyword evidence="1" id="KW-0812">Transmembrane</keyword>
<keyword evidence="1" id="KW-0472">Membrane</keyword>
<dbReference type="PATRIC" id="fig|857265.3.peg.2208"/>
<protein>
    <submittedName>
        <fullName evidence="2">Uncharacterized protein</fullName>
    </submittedName>
</protein>
<sequence>MPTVTKRRLRRAAAVVGQLPWLGLALADVLVLVALLEAETPGAQVIWAVGHVSVSAVLVAWIWRWLLLQWEEERWHILMLLVALAVFLPAIGPLGLAFAAALAQQLPERREVTDYFRVLPAPEFTLRTAQREVRYGVGGVRARLADPLAPSNIRLNALLTLKSMPQRLSSNMLRDLLDDPEEDLRLLAYGMLDQEEKRINAQINEALTQYQDPDARAPAAQRLAFLYWEQIYHGMAQGDLRRYALEQSALYLEEALAALPNQADLWMLRGKLFSAQGKSALAREAYQQASLLGFPLVRLIPYLAEHSYYLRDFEGVRAMLNSLHYLHVNDTLQPVARYWRKAS</sequence>
<evidence type="ECO:0000256" key="1">
    <source>
        <dbReference type="SAM" id="Phobius"/>
    </source>
</evidence>
<proteinExistence type="predicted"/>
<name>A0A0N0GNM1_9NEIS</name>
<dbReference type="STRING" id="857265.WG78_10745"/>